<feature type="region of interest" description="Disordered" evidence="2">
    <location>
        <begin position="1634"/>
        <end position="1654"/>
    </location>
</feature>
<feature type="compositionally biased region" description="Basic and acidic residues" evidence="2">
    <location>
        <begin position="951"/>
        <end position="966"/>
    </location>
</feature>
<dbReference type="InParanoid" id="A0A6P8ZN43"/>
<dbReference type="Pfam" id="PF03455">
    <property type="entry name" value="dDENN"/>
    <property type="match status" value="1"/>
</dbReference>
<organism evidence="6">
    <name type="scientific">Thrips palmi</name>
    <name type="common">Melon thrips</name>
    <dbReference type="NCBI Taxonomy" id="161013"/>
    <lineage>
        <taxon>Eukaryota</taxon>
        <taxon>Metazoa</taxon>
        <taxon>Ecdysozoa</taxon>
        <taxon>Arthropoda</taxon>
        <taxon>Hexapoda</taxon>
        <taxon>Insecta</taxon>
        <taxon>Pterygota</taxon>
        <taxon>Neoptera</taxon>
        <taxon>Paraneoptera</taxon>
        <taxon>Thysanoptera</taxon>
        <taxon>Terebrantia</taxon>
        <taxon>Thripoidea</taxon>
        <taxon>Thripidae</taxon>
        <taxon>Thrips</taxon>
    </lineage>
</organism>
<feature type="compositionally biased region" description="Polar residues" evidence="2">
    <location>
        <begin position="1329"/>
        <end position="1363"/>
    </location>
</feature>
<dbReference type="GO" id="GO:0031410">
    <property type="term" value="C:cytoplasmic vesicle"/>
    <property type="evidence" value="ECO:0007669"/>
    <property type="project" value="TreeGrafter"/>
</dbReference>
<feature type="region of interest" description="Disordered" evidence="2">
    <location>
        <begin position="1208"/>
        <end position="1237"/>
    </location>
</feature>
<feature type="domain" description="UDENN" evidence="3">
    <location>
        <begin position="186"/>
        <end position="636"/>
    </location>
</feature>
<dbReference type="InterPro" id="IPR005112">
    <property type="entry name" value="dDENN_dom"/>
</dbReference>
<feature type="region of interest" description="Disordered" evidence="2">
    <location>
        <begin position="1322"/>
        <end position="1456"/>
    </location>
</feature>
<evidence type="ECO:0000256" key="2">
    <source>
        <dbReference type="SAM" id="MobiDB-lite"/>
    </source>
</evidence>
<feature type="region of interest" description="Disordered" evidence="2">
    <location>
        <begin position="1733"/>
        <end position="1755"/>
    </location>
</feature>
<keyword evidence="5" id="KW-1185">Reference proteome</keyword>
<feature type="compositionally biased region" description="Polar residues" evidence="2">
    <location>
        <begin position="1737"/>
        <end position="1746"/>
    </location>
</feature>
<protein>
    <submittedName>
        <fullName evidence="6">DENN domain-containing protein Crag isoform X1</fullName>
    </submittedName>
</protein>
<name>A0A6P8ZN43_THRPL</name>
<dbReference type="InterPro" id="IPR023341">
    <property type="entry name" value="MABP"/>
</dbReference>
<dbReference type="SMART" id="SM00800">
    <property type="entry name" value="uDENN"/>
    <property type="match status" value="1"/>
</dbReference>
<feature type="compositionally biased region" description="Basic and acidic residues" evidence="2">
    <location>
        <begin position="1393"/>
        <end position="1404"/>
    </location>
</feature>
<dbReference type="InterPro" id="IPR011990">
    <property type="entry name" value="TPR-like_helical_dom_sf"/>
</dbReference>
<feature type="region of interest" description="Disordered" evidence="2">
    <location>
        <begin position="1562"/>
        <end position="1607"/>
    </location>
</feature>
<evidence type="ECO:0000259" key="3">
    <source>
        <dbReference type="PROSITE" id="PS50211"/>
    </source>
</evidence>
<dbReference type="OrthoDB" id="75250at2759"/>
<dbReference type="Pfam" id="PF03456">
    <property type="entry name" value="uDENN"/>
    <property type="match status" value="1"/>
</dbReference>
<dbReference type="InterPro" id="IPR001194">
    <property type="entry name" value="cDENN_dom"/>
</dbReference>
<feature type="domain" description="MABP" evidence="4">
    <location>
        <begin position="38"/>
        <end position="194"/>
    </location>
</feature>
<dbReference type="RefSeq" id="XP_034241704.1">
    <property type="nucleotide sequence ID" value="XM_034385813.1"/>
</dbReference>
<dbReference type="CTD" id="31800"/>
<feature type="compositionally biased region" description="Polar residues" evidence="2">
    <location>
        <begin position="1882"/>
        <end position="1908"/>
    </location>
</feature>
<dbReference type="PROSITE" id="PS50211">
    <property type="entry name" value="DENN"/>
    <property type="match status" value="1"/>
</dbReference>
<gene>
    <name evidence="6" type="primary">LOC117645535</name>
</gene>
<feature type="compositionally biased region" description="Polar residues" evidence="2">
    <location>
        <begin position="1854"/>
        <end position="1872"/>
    </location>
</feature>
<feature type="compositionally biased region" description="Basic and acidic residues" evidence="2">
    <location>
        <begin position="1267"/>
        <end position="1281"/>
    </location>
</feature>
<feature type="compositionally biased region" description="Basic and acidic residues" evidence="2">
    <location>
        <begin position="1570"/>
        <end position="1587"/>
    </location>
</feature>
<dbReference type="PANTHER" id="PTHR12296">
    <property type="entry name" value="DENN DOMAIN-CONTAINING PROTEIN 4"/>
    <property type="match status" value="1"/>
</dbReference>
<feature type="compositionally biased region" description="Basic and acidic residues" evidence="2">
    <location>
        <begin position="1417"/>
        <end position="1451"/>
    </location>
</feature>
<dbReference type="Gene3D" id="2.100.10.50">
    <property type="match status" value="1"/>
</dbReference>
<dbReference type="GO" id="GO:0005085">
    <property type="term" value="F:guanyl-nucleotide exchange factor activity"/>
    <property type="evidence" value="ECO:0007669"/>
    <property type="project" value="UniProtKB-KW"/>
</dbReference>
<dbReference type="SMART" id="SM00799">
    <property type="entry name" value="DENN"/>
    <property type="match status" value="1"/>
</dbReference>
<keyword evidence="1" id="KW-0344">Guanine-nucleotide releasing factor</keyword>
<dbReference type="Gene3D" id="1.25.40.10">
    <property type="entry name" value="Tetratricopeptide repeat domain"/>
    <property type="match status" value="1"/>
</dbReference>
<evidence type="ECO:0000256" key="1">
    <source>
        <dbReference type="ARBA" id="ARBA00022658"/>
    </source>
</evidence>
<feature type="region of interest" description="Disordered" evidence="2">
    <location>
        <begin position="1112"/>
        <end position="1170"/>
    </location>
</feature>
<reference evidence="6" key="1">
    <citation type="submission" date="2025-08" db="UniProtKB">
        <authorList>
            <consortium name="RefSeq"/>
        </authorList>
    </citation>
    <scope>IDENTIFICATION</scope>
    <source>
        <tissue evidence="6">Total insect</tissue>
    </source>
</reference>
<dbReference type="InterPro" id="IPR005113">
    <property type="entry name" value="uDENN_dom"/>
</dbReference>
<feature type="compositionally biased region" description="Polar residues" evidence="2">
    <location>
        <begin position="968"/>
        <end position="981"/>
    </location>
</feature>
<feature type="compositionally biased region" description="Polar residues" evidence="2">
    <location>
        <begin position="1634"/>
        <end position="1653"/>
    </location>
</feature>
<dbReference type="InterPro" id="IPR051696">
    <property type="entry name" value="DENN_Domain_GEFs"/>
</dbReference>
<sequence>MDDRRIADYFVVAGLPPQPQPLEDVSRDGTMPCGVVGPAPITDLAVIFPTLGESPPQGFSLLEFTPSGIPANLNHGSYRTPEVYLCYRRGRDKPPLVDIGVMYEGKERIMQDAEVIKKTPYGKVANVNNSTAQIFVTYRRASPSMPCNELVVTDVCVIIESKGECPPPAFCVLKKNLNKGMVGSVVYLCYKKSMNRANLISYKPDILSRYPRHDHSNFPFPLSVPLFCLPMGASLECWPKKAMQPRPVFSTFVLTVSDASEKVYGSAITFYEPYPEEQLTDEQLEQLQLPEDAEPEEFTYNVNKSICLLSHWPFFDTFEHFLLFLYSMACSGPQPVPIERYISHFLEDVPFPSPQRPRILVQLSPAERVILTQPEDLPLPRSGARFRSLLINLGPDNCLLVLLCALTEQKLLVHSLRPDVLTAVAEAISMIIFPFKWQCPYIPLCPLGLAEVLHAPLPFLIGVDSRFFDLHDPPADVICVDLDTNLITLCEEKRNLNTKLLPKKPARTLRNTLDTLYNKVNQSMANYANAGLQDSSHDESIDRDFQIKRKEQVLELEIQEAFLRFMSSILRGYRVYLMPITKAPTIGTTDPNSLFNLGGFLRSRDKSYHKFFTYVMKTQMFIRFIEERSFVSDMDAGLAFFDICCEKMNSEDSVAHLIELDEALNNERTVFIMPPEPPPNSTASHSYNGCFTLNPTLFSSKEMNHLLRIGGGRLSTSSGGLGVPGSPMARRTKHEVKSAQKLARKSASSPENWAKCLVGTCYSLWFIHLPSNVMMNPRKASTCLRTAYDLLNMMQRLKLQPTDEVCYRVMMQLCGVYSTPVLAVKLLFLMKRSGVQPNAITYGFYNRAVLEATWPSDMNNSSQLLWNKLRKDLWLAAHRIAVRQWGGEVSHQWDTTDTAKWRNVIMGAALFRRAGTKGQVSRRASAFVEEGSSVGENLVDGSSHTSSVDSSDPKNNDQSGSDDHKAKNGSQSDTGYSSQSDNVRENPGFVSSSEALVDVLITDEVGAGCDPSVQRPESILDLSSTAHQDGAKARLGLSNNTDYAALDRFRSRVGSIVRPTGASLLSNSNLQQQPFESSAGLLMTSQYDGRPAPLSEECEGLDAISDAISPLLENGKVGSPGNPRRSRGRSGSCSDFSFPPRLSQHEKNTPFHSNLTPHSPKASVEPGSPIAANPAEHFKILMRSESFANDAGILEKLNKLKLGFSPSLSEGSGDGKPAQPSINASSNGPSEVTSNVRNVSFPRASTVSKALFGRRGSFNFRRTQNSESRESLSENPDERSSAENSRGGSTDDLDSLGSQHTTPTRRILASWNNQWNNSQWSSRIWGSKDGQTPEQQLNDSSNAISNASPSRSLPKSPTRTPVTENDPLGALVGEIEEEEVEDSQSCSQEGTEESNHISVGHDEEGNPILFGGRRTGKNNEKGVARSATFHEDERGIPGAHDSDVNKDDPKKSKIMQRSSTITMPLDAQSETGGGSVASSIGSLGSSFKLPFSRYSPSRFSLRKADLRIGQQIIENAITNFSPSSLTSKKSSELLMGGLNSLKFAATSVAKKFDEIKEAVSANNTPSKATNLRDRDREGSYYEDDHQEGSCVADDGTNTTRSRKVSSEFSPSVTQNLEYWSSNLLDLFGDNSRKGSSSNLQPLGETSSVTSQQMPVLPENLYPKVKRDSRIPVAMKLVLTTCSKCHNCGSILYDEEIMAGWSPEDSNLNTKCQFCEKATVPFLTVTVMDYRSHPKASTGMSQESLHSSPRRKNSGSLSVRASWMSLNSGSLLSVAETEELKQPAPQLEDAQDVAPSMTVIPENTVSPEFLTPVSEISGAAPSEAAASTTSDYDTPTTEVAVVPEDSLNEDLVEGTTATLTNQEPVEPIENNSPIDEAHKDSNIIVQDSTPEEGTTQGPSKGDASETTVNPKPEEEPVTLEPITVPYLNPLVLRKELENILHAEGDVCLTRPCFVDEHPIIFWNMVWAMERIAVESHLPGLCLQSRSVLRQQTNVHPSWSHPDHRHVVVRCMWDNPRLHEEVGLPMYVLWQQDDQHSPLVSALLTDRTTVSRPVMEMIIASIRCNDLLEPLRKLATERHKLKGRGVTRSHSIYRDILFLAFIVLGRDNIHQASFDREYENAFDKLPESERKLYLPCDHPLSIPALCCRHYFRELEL</sequence>
<feature type="compositionally biased region" description="Low complexity" evidence="2">
    <location>
        <begin position="940"/>
        <end position="950"/>
    </location>
</feature>
<evidence type="ECO:0000259" key="4">
    <source>
        <dbReference type="PROSITE" id="PS51498"/>
    </source>
</evidence>
<proteinExistence type="predicted"/>
<feature type="region of interest" description="Disordered" evidence="2">
    <location>
        <begin position="1854"/>
        <end position="1914"/>
    </location>
</feature>
<evidence type="ECO:0000313" key="5">
    <source>
        <dbReference type="Proteomes" id="UP000515158"/>
    </source>
</evidence>
<dbReference type="Gene3D" id="3.40.50.11500">
    <property type="match status" value="1"/>
</dbReference>
<dbReference type="Pfam" id="PF02141">
    <property type="entry name" value="DENN"/>
    <property type="match status" value="1"/>
</dbReference>
<dbReference type="KEGG" id="tpal:117645535"/>
<dbReference type="GeneID" id="117645535"/>
<feature type="compositionally biased region" description="Polar residues" evidence="2">
    <location>
        <begin position="1220"/>
        <end position="1237"/>
    </location>
</feature>
<dbReference type="InterPro" id="IPR043153">
    <property type="entry name" value="DENN_C"/>
</dbReference>
<feature type="region of interest" description="Disordered" evidence="2">
    <location>
        <begin position="1261"/>
        <end position="1302"/>
    </location>
</feature>
<feature type="region of interest" description="Disordered" evidence="2">
    <location>
        <begin position="935"/>
        <end position="989"/>
    </location>
</feature>
<dbReference type="InterPro" id="IPR037516">
    <property type="entry name" value="Tripartite_DENN"/>
</dbReference>
<dbReference type="PROSITE" id="PS51498">
    <property type="entry name" value="MABP"/>
    <property type="match status" value="1"/>
</dbReference>
<dbReference type="FunCoup" id="A0A6P8ZN43">
    <property type="interactions" value="800"/>
</dbReference>
<accession>A0A6P8ZN43</accession>
<dbReference type="SMART" id="SM00801">
    <property type="entry name" value="dDENN"/>
    <property type="match status" value="1"/>
</dbReference>
<evidence type="ECO:0000313" key="6">
    <source>
        <dbReference type="RefSeq" id="XP_034241704.1"/>
    </source>
</evidence>
<dbReference type="PANTHER" id="PTHR12296:SF30">
    <property type="entry name" value="DENN DOMAIN-CONTAINING PROTEIN CRAG"/>
    <property type="match status" value="1"/>
</dbReference>
<dbReference type="GO" id="GO:0032483">
    <property type="term" value="P:regulation of Rab protein signal transduction"/>
    <property type="evidence" value="ECO:0007669"/>
    <property type="project" value="TreeGrafter"/>
</dbReference>
<dbReference type="Proteomes" id="UP000515158">
    <property type="component" value="Unplaced"/>
</dbReference>